<keyword evidence="2" id="KW-1185">Reference proteome</keyword>
<organism evidence="1 2">
    <name type="scientific">Collybia nuda</name>
    <dbReference type="NCBI Taxonomy" id="64659"/>
    <lineage>
        <taxon>Eukaryota</taxon>
        <taxon>Fungi</taxon>
        <taxon>Dikarya</taxon>
        <taxon>Basidiomycota</taxon>
        <taxon>Agaricomycotina</taxon>
        <taxon>Agaricomycetes</taxon>
        <taxon>Agaricomycetidae</taxon>
        <taxon>Agaricales</taxon>
        <taxon>Tricholomatineae</taxon>
        <taxon>Clitocybaceae</taxon>
        <taxon>Collybia</taxon>
    </lineage>
</organism>
<accession>A0A9P5XWE7</accession>
<evidence type="ECO:0000313" key="1">
    <source>
        <dbReference type="EMBL" id="KAF9457934.1"/>
    </source>
</evidence>
<evidence type="ECO:0000313" key="2">
    <source>
        <dbReference type="Proteomes" id="UP000807353"/>
    </source>
</evidence>
<sequence length="397" mass="45806">MSSWTSLSQEVIDQIIDHLHDHSGSLGNCALVERNWIPASRYHLFWTVNLHKGSLFYNSNKNVPRVKRLLKLLNSPYSTITHDIREIALIFSLVDCEYLSYLVLRVTARLPGLRSLIFLPDPADSTWAWCDIESYEITCFDDEVDEFYAGFDESLSDWSDLTENFVRIVCSIPHLQQLKATWIPKSEVGDLLLRPFPPHLGHLTVRALKPVMIRWWLADEKHIPIQSIELHSIYPSEIPLIGTFLRTLGPSLLDLRVSFRGPRIETEDLFCVHVNLAYNVSLRSIEIGDVALEPRRGGQVYFEWLFTMLSQIRASDIKRLKIWMHAGEASLETFDWGRLDEILATPPLDNIEMLTFGTYVFDRHCDFLGGVIKFLPNYEGRIQVEYFESCDYAALQV</sequence>
<name>A0A9P5XWE7_9AGAR</name>
<comment type="caution">
    <text evidence="1">The sequence shown here is derived from an EMBL/GenBank/DDBJ whole genome shotgun (WGS) entry which is preliminary data.</text>
</comment>
<dbReference type="OrthoDB" id="2977329at2759"/>
<protein>
    <recommendedName>
        <fullName evidence="3">F-box domain-containing protein</fullName>
    </recommendedName>
</protein>
<dbReference type="Proteomes" id="UP000807353">
    <property type="component" value="Unassembled WGS sequence"/>
</dbReference>
<evidence type="ECO:0008006" key="3">
    <source>
        <dbReference type="Google" id="ProtNLM"/>
    </source>
</evidence>
<proteinExistence type="predicted"/>
<dbReference type="EMBL" id="MU150354">
    <property type="protein sequence ID" value="KAF9457934.1"/>
    <property type="molecule type" value="Genomic_DNA"/>
</dbReference>
<dbReference type="AlphaFoldDB" id="A0A9P5XWE7"/>
<gene>
    <name evidence="1" type="ORF">BDZ94DRAFT_159237</name>
</gene>
<reference evidence="1" key="1">
    <citation type="submission" date="2020-11" db="EMBL/GenBank/DDBJ databases">
        <authorList>
            <consortium name="DOE Joint Genome Institute"/>
            <person name="Ahrendt S."/>
            <person name="Riley R."/>
            <person name="Andreopoulos W."/>
            <person name="Labutti K."/>
            <person name="Pangilinan J."/>
            <person name="Ruiz-Duenas F.J."/>
            <person name="Barrasa J.M."/>
            <person name="Sanchez-Garcia M."/>
            <person name="Camarero S."/>
            <person name="Miyauchi S."/>
            <person name="Serrano A."/>
            <person name="Linde D."/>
            <person name="Babiker R."/>
            <person name="Drula E."/>
            <person name="Ayuso-Fernandez I."/>
            <person name="Pacheco R."/>
            <person name="Padilla G."/>
            <person name="Ferreira P."/>
            <person name="Barriuso J."/>
            <person name="Kellner H."/>
            <person name="Castanera R."/>
            <person name="Alfaro M."/>
            <person name="Ramirez L."/>
            <person name="Pisabarro A.G."/>
            <person name="Kuo A."/>
            <person name="Tritt A."/>
            <person name="Lipzen A."/>
            <person name="He G."/>
            <person name="Yan M."/>
            <person name="Ng V."/>
            <person name="Cullen D."/>
            <person name="Martin F."/>
            <person name="Rosso M.-N."/>
            <person name="Henrissat B."/>
            <person name="Hibbett D."/>
            <person name="Martinez A.T."/>
            <person name="Grigoriev I.V."/>
        </authorList>
    </citation>
    <scope>NUCLEOTIDE SEQUENCE</scope>
    <source>
        <strain evidence="1">CBS 247.69</strain>
    </source>
</reference>